<protein>
    <recommendedName>
        <fullName evidence="4">Cytochrome oxidase complex assembly protein 1</fullName>
    </recommendedName>
</protein>
<evidence type="ECO:0000313" key="3">
    <source>
        <dbReference type="Proteomes" id="UP001595556"/>
    </source>
</evidence>
<keyword evidence="1" id="KW-1133">Transmembrane helix</keyword>
<keyword evidence="1" id="KW-0812">Transmembrane</keyword>
<evidence type="ECO:0000256" key="1">
    <source>
        <dbReference type="SAM" id="Phobius"/>
    </source>
</evidence>
<evidence type="ECO:0008006" key="4">
    <source>
        <dbReference type="Google" id="ProtNLM"/>
    </source>
</evidence>
<dbReference type="EMBL" id="JBHRTI010000004">
    <property type="protein sequence ID" value="MFC3147639.1"/>
    <property type="molecule type" value="Genomic_DNA"/>
</dbReference>
<organism evidence="2 3">
    <name type="scientific">Piscinibacterium candidicorallinum</name>
    <dbReference type="NCBI Taxonomy" id="1793872"/>
    <lineage>
        <taxon>Bacteria</taxon>
        <taxon>Pseudomonadati</taxon>
        <taxon>Pseudomonadota</taxon>
        <taxon>Betaproteobacteria</taxon>
        <taxon>Burkholderiales</taxon>
        <taxon>Piscinibacterium</taxon>
    </lineage>
</organism>
<evidence type="ECO:0000313" key="2">
    <source>
        <dbReference type="EMBL" id="MFC3147639.1"/>
    </source>
</evidence>
<accession>A0ABV7H578</accession>
<sequence>MTQPKERKKTGFFEVLAKPWAWLFIAPVAIGLGAAFIPQYRIGKVASLYDDVMAKPSEATARVKVVEGINLRMNRRQLLRIQLTVTLPGGAPYDAVTQAFHDQDIGFLLAMADGGKPVPVLVRADEPAKVVLDTRRERWVREGLTQPSAVQYK</sequence>
<keyword evidence="1" id="KW-0472">Membrane</keyword>
<dbReference type="Proteomes" id="UP001595556">
    <property type="component" value="Unassembled WGS sequence"/>
</dbReference>
<feature type="transmembrane region" description="Helical" evidence="1">
    <location>
        <begin position="20"/>
        <end position="37"/>
    </location>
</feature>
<dbReference type="RefSeq" id="WP_377302906.1">
    <property type="nucleotide sequence ID" value="NZ_CP180191.1"/>
</dbReference>
<name>A0ABV7H578_9BURK</name>
<comment type="caution">
    <text evidence="2">The sequence shown here is derived from an EMBL/GenBank/DDBJ whole genome shotgun (WGS) entry which is preliminary data.</text>
</comment>
<keyword evidence="3" id="KW-1185">Reference proteome</keyword>
<gene>
    <name evidence="2" type="ORF">ACFOEN_08290</name>
</gene>
<proteinExistence type="predicted"/>
<reference evidence="3" key="1">
    <citation type="journal article" date="2019" name="Int. J. Syst. Evol. Microbiol.">
        <title>The Global Catalogue of Microorganisms (GCM) 10K type strain sequencing project: providing services to taxonomists for standard genome sequencing and annotation.</title>
        <authorList>
            <consortium name="The Broad Institute Genomics Platform"/>
            <consortium name="The Broad Institute Genome Sequencing Center for Infectious Disease"/>
            <person name="Wu L."/>
            <person name="Ma J."/>
        </authorList>
    </citation>
    <scope>NUCLEOTIDE SEQUENCE [LARGE SCALE GENOMIC DNA]</scope>
    <source>
        <strain evidence="3">KCTC 52168</strain>
    </source>
</reference>